<evidence type="ECO:0000313" key="3">
    <source>
        <dbReference type="Proteomes" id="UP000498740"/>
    </source>
</evidence>
<name>A0A7J0D0P2_STRMI</name>
<dbReference type="AlphaFoldDB" id="A0A7J0D0P2"/>
<organism evidence="2 3">
    <name type="scientific">Streptomyces microflavus</name>
    <name type="common">Streptomyces lipmanii</name>
    <dbReference type="NCBI Taxonomy" id="1919"/>
    <lineage>
        <taxon>Bacteria</taxon>
        <taxon>Bacillati</taxon>
        <taxon>Actinomycetota</taxon>
        <taxon>Actinomycetes</taxon>
        <taxon>Kitasatosporales</taxon>
        <taxon>Streptomycetaceae</taxon>
        <taxon>Streptomyces</taxon>
    </lineage>
</organism>
<accession>A0A7J0D0P2</accession>
<comment type="caution">
    <text evidence="2">The sequence shown here is derived from an EMBL/GenBank/DDBJ whole genome shotgun (WGS) entry which is preliminary data.</text>
</comment>
<feature type="region of interest" description="Disordered" evidence="1">
    <location>
        <begin position="1"/>
        <end position="122"/>
    </location>
</feature>
<protein>
    <submittedName>
        <fullName evidence="2">Uncharacterized protein</fullName>
    </submittedName>
</protein>
<feature type="compositionally biased region" description="Gly residues" evidence="1">
    <location>
        <begin position="49"/>
        <end position="60"/>
    </location>
</feature>
<proteinExistence type="predicted"/>
<evidence type="ECO:0000256" key="1">
    <source>
        <dbReference type="SAM" id="MobiDB-lite"/>
    </source>
</evidence>
<dbReference type="EMBL" id="BLWD01000001">
    <property type="protein sequence ID" value="GFN07734.1"/>
    <property type="molecule type" value="Genomic_DNA"/>
</dbReference>
<feature type="compositionally biased region" description="Basic and acidic residues" evidence="1">
    <location>
        <begin position="1"/>
        <end position="31"/>
    </location>
</feature>
<evidence type="ECO:0000313" key="2">
    <source>
        <dbReference type="EMBL" id="GFN07734.1"/>
    </source>
</evidence>
<sequence length="147" mass="15450">MQRERAQGEGRHDGQEGRPARVQERRHREQGEAADGPGGGPGPQPTAGGPRGEGGGQGGGHGDDQEVHAEAVAEQERAEDGGRQDRPEDGERDQGRCGRTQLGRRAGALDRGLPGPAGLPGLLRPWARCRWAWRYAGVAGGSAPWAA</sequence>
<reference evidence="2 3" key="1">
    <citation type="submission" date="2020-05" db="EMBL/GenBank/DDBJ databases">
        <title>Whole genome shotgun sequence of Streptomyces microflavus NBRC 13062.</title>
        <authorList>
            <person name="Komaki H."/>
            <person name="Tamura T."/>
        </authorList>
    </citation>
    <scope>NUCLEOTIDE SEQUENCE [LARGE SCALE GENOMIC DNA]</scope>
    <source>
        <strain evidence="2 3">NBRC 13062</strain>
    </source>
</reference>
<feature type="compositionally biased region" description="Basic and acidic residues" evidence="1">
    <location>
        <begin position="61"/>
        <end position="96"/>
    </location>
</feature>
<dbReference type="Proteomes" id="UP000498740">
    <property type="component" value="Unassembled WGS sequence"/>
</dbReference>
<feature type="compositionally biased region" description="Low complexity" evidence="1">
    <location>
        <begin position="109"/>
        <end position="122"/>
    </location>
</feature>
<gene>
    <name evidence="2" type="ORF">Smic_62900</name>
</gene>